<dbReference type="CDD" id="cd10210">
    <property type="entry name" value="ASKHA_NBD_Arp6"/>
    <property type="match status" value="1"/>
</dbReference>
<comment type="function">
    <text evidence="5">Component of the SWR1 complex which mediates the ATP-dependent exchange of histone H2A for the H2A variant HZT1 leading to transcriptional regulation of selected genes by chromatin remodeling. Involved in chromosome stability.</text>
</comment>
<dbReference type="SUPFAM" id="SSF53067">
    <property type="entry name" value="Actin-like ATPase domain"/>
    <property type="match status" value="2"/>
</dbReference>
<comment type="subunit">
    <text evidence="6">Component of the SWR1 chromatin remodeling complex.</text>
</comment>
<gene>
    <name evidence="8" type="primary">ARP6</name>
    <name evidence="8" type="ORF">H4R34_004587</name>
</gene>
<dbReference type="EMBL" id="JANBQB010000605">
    <property type="protein sequence ID" value="KAJ1974800.1"/>
    <property type="molecule type" value="Genomic_DNA"/>
</dbReference>
<comment type="similarity">
    <text evidence="2">Belongs to the actin family. ARP6 subfamily.</text>
</comment>
<dbReference type="FunFam" id="3.90.640.10:FF:000014">
    <property type="entry name" value="Putative actin-related protein 6"/>
    <property type="match status" value="1"/>
</dbReference>
<accession>A0A9W8E725</accession>
<dbReference type="AlphaFoldDB" id="A0A9W8E725"/>
<dbReference type="Gene3D" id="3.90.640.10">
    <property type="entry name" value="Actin, Chain A, domain 4"/>
    <property type="match status" value="1"/>
</dbReference>
<dbReference type="InterPro" id="IPR004000">
    <property type="entry name" value="Actin"/>
</dbReference>
<reference evidence="8" key="1">
    <citation type="submission" date="2022-07" db="EMBL/GenBank/DDBJ databases">
        <title>Phylogenomic reconstructions and comparative analyses of Kickxellomycotina fungi.</title>
        <authorList>
            <person name="Reynolds N.K."/>
            <person name="Stajich J.E."/>
            <person name="Barry K."/>
            <person name="Grigoriev I.V."/>
            <person name="Crous P."/>
            <person name="Smith M.E."/>
        </authorList>
    </citation>
    <scope>NUCLEOTIDE SEQUENCE</scope>
    <source>
        <strain evidence="8">RSA 567</strain>
    </source>
</reference>
<evidence type="ECO:0000256" key="4">
    <source>
        <dbReference type="ARBA" id="ARBA00022490"/>
    </source>
</evidence>
<keyword evidence="4" id="KW-0963">Cytoplasm</keyword>
<comment type="subcellular location">
    <subcellularLocation>
        <location evidence="1">Cytoplasm</location>
    </subcellularLocation>
</comment>
<evidence type="ECO:0000256" key="5">
    <source>
        <dbReference type="ARBA" id="ARBA00025222"/>
    </source>
</evidence>
<dbReference type="Pfam" id="PF00022">
    <property type="entry name" value="Actin"/>
    <property type="match status" value="1"/>
</dbReference>
<evidence type="ECO:0000256" key="3">
    <source>
        <dbReference type="ARBA" id="ARBA00018633"/>
    </source>
</evidence>
<evidence type="ECO:0000256" key="7">
    <source>
        <dbReference type="ARBA" id="ARBA00073820"/>
    </source>
</evidence>
<comment type="caution">
    <text evidence="8">The sequence shown here is derived from an EMBL/GenBank/DDBJ whole genome shotgun (WGS) entry which is preliminary data.</text>
</comment>
<keyword evidence="9" id="KW-1185">Reference proteome</keyword>
<sequence>MANVLVVDNGSYHVKAGYVTQGPNKVRCFPNLVGRDQRTRQVYVADELHSHPSWSGLSIKSPFEKGYIINWDPELTIWDRLFSDPVLATDPAATSLIMTEPVLNLGNVQEAYDQILYEEFGFARLFRTPASTLAVHNPVQALWPSPGFTGSAVADQQSDGILVVDIGHSATHIIPMDVGGKLLTNYLKETVSFRQWNMMDETALMNHVKETCCFVSPDLGRDLHVCKSQPLNNSITLAYTLPDLTTTPHGYIKSIGGKLMPSSREPRVNQAQTLYMDNERFTVPELLFHPSDIGIGQKGLAEAIVESVTATPRGLKERLYSELRPLVDQDYLVRIGVPDNSTTYAVHGGFQWARHDATPKDPAIQPAQPSKLPSFADCFVTRQEYFEHGSHYCQRRFDSCS</sequence>
<dbReference type="OrthoDB" id="6220758at2759"/>
<proteinExistence type="inferred from homology"/>
<evidence type="ECO:0000256" key="2">
    <source>
        <dbReference type="ARBA" id="ARBA00005665"/>
    </source>
</evidence>
<evidence type="ECO:0000256" key="1">
    <source>
        <dbReference type="ARBA" id="ARBA00004496"/>
    </source>
</evidence>
<dbReference type="Gene3D" id="3.30.420.40">
    <property type="match status" value="1"/>
</dbReference>
<dbReference type="InterPro" id="IPR043129">
    <property type="entry name" value="ATPase_NBD"/>
</dbReference>
<evidence type="ECO:0000313" key="9">
    <source>
        <dbReference type="Proteomes" id="UP001151582"/>
    </source>
</evidence>
<organism evidence="8 9">
    <name type="scientific">Dimargaris verticillata</name>
    <dbReference type="NCBI Taxonomy" id="2761393"/>
    <lineage>
        <taxon>Eukaryota</taxon>
        <taxon>Fungi</taxon>
        <taxon>Fungi incertae sedis</taxon>
        <taxon>Zoopagomycota</taxon>
        <taxon>Kickxellomycotina</taxon>
        <taxon>Dimargaritomycetes</taxon>
        <taxon>Dimargaritales</taxon>
        <taxon>Dimargaritaceae</taxon>
        <taxon>Dimargaris</taxon>
    </lineage>
</organism>
<evidence type="ECO:0000256" key="6">
    <source>
        <dbReference type="ARBA" id="ARBA00063309"/>
    </source>
</evidence>
<name>A0A9W8E725_9FUNG</name>
<dbReference type="SMART" id="SM00268">
    <property type="entry name" value="ACTIN"/>
    <property type="match status" value="1"/>
</dbReference>
<dbReference type="GO" id="GO:0005634">
    <property type="term" value="C:nucleus"/>
    <property type="evidence" value="ECO:0007669"/>
    <property type="project" value="UniProtKB-ARBA"/>
</dbReference>
<dbReference type="GO" id="GO:0005737">
    <property type="term" value="C:cytoplasm"/>
    <property type="evidence" value="ECO:0007669"/>
    <property type="project" value="UniProtKB-SubCell"/>
</dbReference>
<dbReference type="Proteomes" id="UP001151582">
    <property type="component" value="Unassembled WGS sequence"/>
</dbReference>
<evidence type="ECO:0000313" key="8">
    <source>
        <dbReference type="EMBL" id="KAJ1974800.1"/>
    </source>
</evidence>
<dbReference type="PANTHER" id="PTHR11937">
    <property type="entry name" value="ACTIN"/>
    <property type="match status" value="1"/>
</dbReference>
<protein>
    <recommendedName>
        <fullName evidence="3">Actin-like protein ARP6</fullName>
    </recommendedName>
    <alternativeName>
        <fullName evidence="7">Actin-like protein arp6</fullName>
    </alternativeName>
</protein>